<protein>
    <submittedName>
        <fullName evidence="1">Uncharacterized protein</fullName>
    </submittedName>
</protein>
<accession>A0A0G4H8B7</accession>
<sequence length="233" mass="26100">MTIIQLHDIVMARFKESGEASYSQWREKYVDKAIAPPNKIPKRDALKETVGGEEKPPLVSPDYVSQWSTERFYNQNFQTRFAAKGPMWWDKATERVPETAGWREAVKAVVEKIGVASSKFEDMREDIIKSTTVYWGKNKPPAITAEEVVNMSEKVITVAEQITTALNELVNGSEMKAVKKGERAGEGEKGAGVTRMSRGAIRLVVRKFNDKLIPAAMELKKDVNNYVPYTGGA</sequence>
<dbReference type="AlphaFoldDB" id="A0A0G4H8B7"/>
<evidence type="ECO:0000313" key="1">
    <source>
        <dbReference type="EMBL" id="CEM39985.1"/>
    </source>
</evidence>
<gene>
    <name evidence="1" type="ORF">Cvel_5854</name>
</gene>
<dbReference type="EMBL" id="CDMZ01001972">
    <property type="protein sequence ID" value="CEM39985.1"/>
    <property type="molecule type" value="Genomic_DNA"/>
</dbReference>
<organism evidence="1">
    <name type="scientific">Chromera velia CCMP2878</name>
    <dbReference type="NCBI Taxonomy" id="1169474"/>
    <lineage>
        <taxon>Eukaryota</taxon>
        <taxon>Sar</taxon>
        <taxon>Alveolata</taxon>
        <taxon>Colpodellida</taxon>
        <taxon>Chromeraceae</taxon>
        <taxon>Chromera</taxon>
    </lineage>
</organism>
<name>A0A0G4H8B7_9ALVE</name>
<dbReference type="VEuPathDB" id="CryptoDB:Cvel_5854"/>
<reference evidence="1" key="1">
    <citation type="submission" date="2014-11" db="EMBL/GenBank/DDBJ databases">
        <authorList>
            <person name="Otto D Thomas"/>
            <person name="Naeem Raeece"/>
        </authorList>
    </citation>
    <scope>NUCLEOTIDE SEQUENCE</scope>
</reference>
<proteinExistence type="predicted"/>